<gene>
    <name evidence="3" type="ORF">C8D93_10339</name>
</gene>
<proteinExistence type="predicted"/>
<evidence type="ECO:0000256" key="1">
    <source>
        <dbReference type="ARBA" id="ARBA00022741"/>
    </source>
</evidence>
<dbReference type="GO" id="GO:0051782">
    <property type="term" value="P:negative regulation of cell division"/>
    <property type="evidence" value="ECO:0007669"/>
    <property type="project" value="TreeGrafter"/>
</dbReference>
<dbReference type="PANTHER" id="PTHR43384:SF6">
    <property type="entry name" value="SEPTUM SITE-DETERMINING PROTEIN MIND HOMOLOG, CHLOROPLASTIC"/>
    <property type="match status" value="1"/>
</dbReference>
<evidence type="ECO:0000313" key="3">
    <source>
        <dbReference type="EMBL" id="PXV69466.1"/>
    </source>
</evidence>
<dbReference type="GO" id="GO:0009898">
    <property type="term" value="C:cytoplasmic side of plasma membrane"/>
    <property type="evidence" value="ECO:0007669"/>
    <property type="project" value="TreeGrafter"/>
</dbReference>
<dbReference type="GO" id="GO:0016887">
    <property type="term" value="F:ATP hydrolysis activity"/>
    <property type="evidence" value="ECO:0007669"/>
    <property type="project" value="TreeGrafter"/>
</dbReference>
<sequence length="239" mass="25536">MAATGGCGRSTLVAGLADALHRRGRAVLALDLDPANALALHLGATAAPEHGIGHAPDGDWPATALSNSDGVRILPFGTPPLPMLLRFERELAERPGWLREQLGRLAVPDDTIVLVDTPRLPSVLALHAAGAADHVLVVVSAEPIAYATLDRVERLQAAKARFVVNAFDPQRPLQQDLLLLLRDRLGARLLQEVVHRDTAIADAQARNRALPVDAPYSQAAEDLQQLCTRLLHRLGASAP</sequence>
<dbReference type="SUPFAM" id="SSF52540">
    <property type="entry name" value="P-loop containing nucleoside triphosphate hydrolases"/>
    <property type="match status" value="1"/>
</dbReference>
<dbReference type="Pfam" id="PF06564">
    <property type="entry name" value="CBP_BcsQ"/>
    <property type="match status" value="1"/>
</dbReference>
<dbReference type="EMBL" id="QICN01000003">
    <property type="protein sequence ID" value="PXV69466.1"/>
    <property type="molecule type" value="Genomic_DNA"/>
</dbReference>
<dbReference type="InterPro" id="IPR017746">
    <property type="entry name" value="Cellulose_synthase_operon_BcsQ"/>
</dbReference>
<accession>A0A318EFH2</accession>
<keyword evidence="1" id="KW-0547">Nucleotide-binding</keyword>
<evidence type="ECO:0000256" key="2">
    <source>
        <dbReference type="ARBA" id="ARBA00022840"/>
    </source>
</evidence>
<dbReference type="NCBIfam" id="TIGR03371">
    <property type="entry name" value="cellulose_yhjQ"/>
    <property type="match status" value="1"/>
</dbReference>
<dbReference type="InterPro" id="IPR027417">
    <property type="entry name" value="P-loop_NTPase"/>
</dbReference>
<dbReference type="Gene3D" id="3.40.50.300">
    <property type="entry name" value="P-loop containing nucleotide triphosphate hydrolases"/>
    <property type="match status" value="1"/>
</dbReference>
<protein>
    <submittedName>
        <fullName evidence="3">Chromosome partitioning protein</fullName>
    </submittedName>
</protein>
<dbReference type="GO" id="GO:0005829">
    <property type="term" value="C:cytosol"/>
    <property type="evidence" value="ECO:0007669"/>
    <property type="project" value="TreeGrafter"/>
</dbReference>
<dbReference type="InterPro" id="IPR050625">
    <property type="entry name" value="ParA/MinD_ATPase"/>
</dbReference>
<dbReference type="GO" id="GO:0005524">
    <property type="term" value="F:ATP binding"/>
    <property type="evidence" value="ECO:0007669"/>
    <property type="project" value="UniProtKB-KW"/>
</dbReference>
<keyword evidence="4" id="KW-1185">Reference proteome</keyword>
<dbReference type="AlphaFoldDB" id="A0A318EFH2"/>
<dbReference type="RefSeq" id="WP_170123932.1">
    <property type="nucleotide sequence ID" value="NZ_CAKZQT010000021.1"/>
</dbReference>
<organism evidence="3 4">
    <name type="scientific">Sinimarinibacterium flocculans</name>
    <dbReference type="NCBI Taxonomy" id="985250"/>
    <lineage>
        <taxon>Bacteria</taxon>
        <taxon>Pseudomonadati</taxon>
        <taxon>Pseudomonadota</taxon>
        <taxon>Gammaproteobacteria</taxon>
        <taxon>Nevskiales</taxon>
        <taxon>Nevskiaceae</taxon>
        <taxon>Sinimarinibacterium</taxon>
    </lineage>
</organism>
<name>A0A318EFH2_9GAMM</name>
<dbReference type="Proteomes" id="UP000248330">
    <property type="component" value="Unassembled WGS sequence"/>
</dbReference>
<keyword evidence="2" id="KW-0067">ATP-binding</keyword>
<comment type="caution">
    <text evidence="3">The sequence shown here is derived from an EMBL/GenBank/DDBJ whole genome shotgun (WGS) entry which is preliminary data.</text>
</comment>
<evidence type="ECO:0000313" key="4">
    <source>
        <dbReference type="Proteomes" id="UP000248330"/>
    </source>
</evidence>
<reference evidence="3 4" key="1">
    <citation type="submission" date="2018-04" db="EMBL/GenBank/DDBJ databases">
        <title>Genomic Encyclopedia of Type Strains, Phase IV (KMG-IV): sequencing the most valuable type-strain genomes for metagenomic binning, comparative biology and taxonomic classification.</title>
        <authorList>
            <person name="Goeker M."/>
        </authorList>
    </citation>
    <scope>NUCLEOTIDE SEQUENCE [LARGE SCALE GENOMIC DNA]</scope>
    <source>
        <strain evidence="3 4">DSM 104150</strain>
    </source>
</reference>
<dbReference type="PANTHER" id="PTHR43384">
    <property type="entry name" value="SEPTUM SITE-DETERMINING PROTEIN MIND HOMOLOG, CHLOROPLASTIC-RELATED"/>
    <property type="match status" value="1"/>
</dbReference>